<evidence type="ECO:0000259" key="1">
    <source>
        <dbReference type="Pfam" id="PF11716"/>
    </source>
</evidence>
<feature type="domain" description="Mycothiol-dependent maleylpyruvate isomerase metal-binding" evidence="1">
    <location>
        <begin position="11"/>
        <end position="76"/>
    </location>
</feature>
<dbReference type="InterPro" id="IPR017517">
    <property type="entry name" value="Maleyloyr_isom"/>
</dbReference>
<organism evidence="2 3">
    <name type="scientific">Paractinoplanes bogorensis</name>
    <dbReference type="NCBI Taxonomy" id="1610840"/>
    <lineage>
        <taxon>Bacteria</taxon>
        <taxon>Bacillati</taxon>
        <taxon>Actinomycetota</taxon>
        <taxon>Actinomycetes</taxon>
        <taxon>Micromonosporales</taxon>
        <taxon>Micromonosporaceae</taxon>
        <taxon>Paractinoplanes</taxon>
    </lineage>
</organism>
<name>A0ABS5Z7Y5_9ACTN</name>
<dbReference type="SUPFAM" id="SSF109854">
    <property type="entry name" value="DinB/YfiT-like putative metalloenzymes"/>
    <property type="match status" value="1"/>
</dbReference>
<dbReference type="GO" id="GO:0016853">
    <property type="term" value="F:isomerase activity"/>
    <property type="evidence" value="ECO:0007669"/>
    <property type="project" value="UniProtKB-KW"/>
</dbReference>
<dbReference type="InterPro" id="IPR024344">
    <property type="entry name" value="MDMPI_metal-binding"/>
</dbReference>
<dbReference type="Gene3D" id="1.20.120.450">
    <property type="entry name" value="dinb family like domain"/>
    <property type="match status" value="1"/>
</dbReference>
<keyword evidence="2" id="KW-0413">Isomerase</keyword>
<dbReference type="Proteomes" id="UP001519654">
    <property type="component" value="Unassembled WGS sequence"/>
</dbReference>
<evidence type="ECO:0000313" key="2">
    <source>
        <dbReference type="EMBL" id="MBU2670590.1"/>
    </source>
</evidence>
<protein>
    <submittedName>
        <fullName evidence="2">Maleylpyruvate isomerase family mycothiol-dependent enzyme</fullName>
    </submittedName>
</protein>
<proteinExistence type="predicted"/>
<dbReference type="EMBL" id="JAHKKG010000021">
    <property type="protein sequence ID" value="MBU2670590.1"/>
    <property type="molecule type" value="Genomic_DNA"/>
</dbReference>
<reference evidence="2 3" key="1">
    <citation type="submission" date="2021-06" db="EMBL/GenBank/DDBJ databases">
        <title>Actinoplanes lichenicola sp. nov., and Actinoplanes ovalisporus sp. nov., isolated from lichen in Thailand.</title>
        <authorList>
            <person name="Saeng-In P."/>
            <person name="Kanchanasin P."/>
            <person name="Yuki M."/>
            <person name="Kudo T."/>
            <person name="Ohkuma M."/>
            <person name="Phongsopitanun W."/>
            <person name="Tanasupawat S."/>
        </authorList>
    </citation>
    <scope>NUCLEOTIDE SEQUENCE [LARGE SCALE GENOMIC DNA]</scope>
    <source>
        <strain evidence="2 3">NBRC 110975</strain>
    </source>
</reference>
<gene>
    <name evidence="2" type="ORF">KOI35_44530</name>
</gene>
<dbReference type="Pfam" id="PF11716">
    <property type="entry name" value="MDMPI_N"/>
    <property type="match status" value="1"/>
</dbReference>
<dbReference type="InterPro" id="IPR034660">
    <property type="entry name" value="DinB/YfiT-like"/>
</dbReference>
<sequence>MDAVRTAIAGERHRIADLLDALSPGQLGTTSLCGAWTVQQVAGHLLAAVDAPRGLVLSTLAGSGFRIHVANARLAVAIAKRPAGEIADGLRRHAGNPFRPPIVGYPGQLTDLQVHGQDMRRPLGLPHGLPLDHLRISLDFLTSGRAVGFTPRKRLAGLRFEATDLGWAYGDGALVSGPAEALMMAMTGRSQVLGEIDGPGVRILAARLG</sequence>
<keyword evidence="3" id="KW-1185">Reference proteome</keyword>
<dbReference type="RefSeq" id="WP_215795823.1">
    <property type="nucleotide sequence ID" value="NZ_JAHKKG010000021.1"/>
</dbReference>
<evidence type="ECO:0000313" key="3">
    <source>
        <dbReference type="Proteomes" id="UP001519654"/>
    </source>
</evidence>
<dbReference type="NCBIfam" id="TIGR03083">
    <property type="entry name" value="maleylpyruvate isomerase family mycothiol-dependent enzyme"/>
    <property type="match status" value="1"/>
</dbReference>
<accession>A0ABS5Z7Y5</accession>
<comment type="caution">
    <text evidence="2">The sequence shown here is derived from an EMBL/GenBank/DDBJ whole genome shotgun (WGS) entry which is preliminary data.</text>
</comment>